<protein>
    <submittedName>
        <fullName evidence="1">Uncharacterized protein</fullName>
    </submittedName>
</protein>
<dbReference type="Proteomes" id="UP001164250">
    <property type="component" value="Chromosome 13"/>
</dbReference>
<comment type="caution">
    <text evidence="1">The sequence shown here is derived from an EMBL/GenBank/DDBJ whole genome shotgun (WGS) entry which is preliminary data.</text>
</comment>
<proteinExistence type="predicted"/>
<keyword evidence="2" id="KW-1185">Reference proteome</keyword>
<sequence length="66" mass="7655">MENGKVKEKENEQETEKLCKRCHQTYTSQSNTSSSCRFHPSFFVCRRHDDQKSSMAGLDDSIVVRV</sequence>
<evidence type="ECO:0000313" key="2">
    <source>
        <dbReference type="Proteomes" id="UP001164250"/>
    </source>
</evidence>
<dbReference type="EMBL" id="CM047909">
    <property type="protein sequence ID" value="KAJ0078756.1"/>
    <property type="molecule type" value="Genomic_DNA"/>
</dbReference>
<evidence type="ECO:0000313" key="1">
    <source>
        <dbReference type="EMBL" id="KAJ0078756.1"/>
    </source>
</evidence>
<reference evidence="2" key="1">
    <citation type="journal article" date="2023" name="G3 (Bethesda)">
        <title>Genome assembly and association tests identify interacting loci associated with vigor, precocity, and sex in interspecific pistachio rootstocks.</title>
        <authorList>
            <person name="Palmer W."/>
            <person name="Jacygrad E."/>
            <person name="Sagayaradj S."/>
            <person name="Cavanaugh K."/>
            <person name="Han R."/>
            <person name="Bertier L."/>
            <person name="Beede B."/>
            <person name="Kafkas S."/>
            <person name="Golino D."/>
            <person name="Preece J."/>
            <person name="Michelmore R."/>
        </authorList>
    </citation>
    <scope>NUCLEOTIDE SEQUENCE [LARGE SCALE GENOMIC DNA]</scope>
</reference>
<organism evidence="1 2">
    <name type="scientific">Pistacia atlantica</name>
    <dbReference type="NCBI Taxonomy" id="434234"/>
    <lineage>
        <taxon>Eukaryota</taxon>
        <taxon>Viridiplantae</taxon>
        <taxon>Streptophyta</taxon>
        <taxon>Embryophyta</taxon>
        <taxon>Tracheophyta</taxon>
        <taxon>Spermatophyta</taxon>
        <taxon>Magnoliopsida</taxon>
        <taxon>eudicotyledons</taxon>
        <taxon>Gunneridae</taxon>
        <taxon>Pentapetalae</taxon>
        <taxon>rosids</taxon>
        <taxon>malvids</taxon>
        <taxon>Sapindales</taxon>
        <taxon>Anacardiaceae</taxon>
        <taxon>Pistacia</taxon>
    </lineage>
</organism>
<name>A0ACC0ZX51_9ROSI</name>
<gene>
    <name evidence="1" type="ORF">Patl1_23720</name>
</gene>
<accession>A0ACC0ZX51</accession>